<dbReference type="OrthoDB" id="7021410at2"/>
<dbReference type="InterPro" id="IPR022584">
    <property type="entry name" value="DUF2937"/>
</dbReference>
<keyword evidence="1" id="KW-0812">Transmembrane</keyword>
<sequence>MIGRLFDKLTFGVTLLLALQVPQLADHYQQFLAGMYASTQWQVEGYEATAKAFGYPDVRSMIQQHQQNSEPSVRADARQKLATLDQYAELQQGIAVFANGNLLNKTLYMFTPSRYSYLEKTLDNFKPGLPLTSEGIVFGVVVGLLLNLMLTQPCVFLARRLRRRQAPDTV</sequence>
<name>A0A1H9CLQ0_9GAMM</name>
<reference evidence="3" key="1">
    <citation type="submission" date="2016-10" db="EMBL/GenBank/DDBJ databases">
        <authorList>
            <person name="Varghese N."/>
            <person name="Submissions S."/>
        </authorList>
    </citation>
    <scope>NUCLEOTIDE SEQUENCE [LARGE SCALE GENOMIC DNA]</scope>
    <source>
        <strain evidence="3">DSM 18887</strain>
    </source>
</reference>
<evidence type="ECO:0008006" key="4">
    <source>
        <dbReference type="Google" id="ProtNLM"/>
    </source>
</evidence>
<keyword evidence="1" id="KW-0472">Membrane</keyword>
<dbReference type="STRING" id="355243.SAMN03080615_00042"/>
<feature type="transmembrane region" description="Helical" evidence="1">
    <location>
        <begin position="136"/>
        <end position="158"/>
    </location>
</feature>
<organism evidence="2 3">
    <name type="scientific">Amphritea atlantica</name>
    <dbReference type="NCBI Taxonomy" id="355243"/>
    <lineage>
        <taxon>Bacteria</taxon>
        <taxon>Pseudomonadati</taxon>
        <taxon>Pseudomonadota</taxon>
        <taxon>Gammaproteobacteria</taxon>
        <taxon>Oceanospirillales</taxon>
        <taxon>Oceanospirillaceae</taxon>
        <taxon>Amphritea</taxon>
    </lineage>
</organism>
<dbReference type="AlphaFoldDB" id="A0A1H9CLQ0"/>
<dbReference type="EMBL" id="FOGB01000001">
    <property type="protein sequence ID" value="SEQ01991.1"/>
    <property type="molecule type" value="Genomic_DNA"/>
</dbReference>
<evidence type="ECO:0000313" key="3">
    <source>
        <dbReference type="Proteomes" id="UP000198749"/>
    </source>
</evidence>
<accession>A0A1H9CLQ0</accession>
<keyword evidence="1" id="KW-1133">Transmembrane helix</keyword>
<keyword evidence="3" id="KW-1185">Reference proteome</keyword>
<proteinExistence type="predicted"/>
<dbReference type="Pfam" id="PF11157">
    <property type="entry name" value="DUF2937"/>
    <property type="match status" value="1"/>
</dbReference>
<dbReference type="RefSeq" id="WP_091352351.1">
    <property type="nucleotide sequence ID" value="NZ_AP025284.1"/>
</dbReference>
<dbReference type="Proteomes" id="UP000198749">
    <property type="component" value="Unassembled WGS sequence"/>
</dbReference>
<protein>
    <recommendedName>
        <fullName evidence="4">DUF2937 domain-containing protein</fullName>
    </recommendedName>
</protein>
<gene>
    <name evidence="2" type="ORF">SAMN03080615_00042</name>
</gene>
<evidence type="ECO:0000256" key="1">
    <source>
        <dbReference type="SAM" id="Phobius"/>
    </source>
</evidence>
<evidence type="ECO:0000313" key="2">
    <source>
        <dbReference type="EMBL" id="SEQ01991.1"/>
    </source>
</evidence>